<reference evidence="1" key="1">
    <citation type="submission" date="2023-10" db="EMBL/GenBank/DDBJ databases">
        <title>Chromosome-level genome of the transformable northern wattle, Acacia crassicarpa.</title>
        <authorList>
            <person name="Massaro I."/>
            <person name="Sinha N.R."/>
            <person name="Poethig S."/>
            <person name="Leichty A.R."/>
        </authorList>
    </citation>
    <scope>NUCLEOTIDE SEQUENCE</scope>
    <source>
        <strain evidence="1">Acra3RX</strain>
        <tissue evidence="1">Leaf</tissue>
    </source>
</reference>
<protein>
    <recommendedName>
        <fullName evidence="3">Ser/Thr-rich protein T10 in DGCR region</fullName>
    </recommendedName>
</protein>
<accession>A0AAE1N7L1</accession>
<organism evidence="1 2">
    <name type="scientific">Acacia crassicarpa</name>
    <name type="common">northern wattle</name>
    <dbReference type="NCBI Taxonomy" id="499986"/>
    <lineage>
        <taxon>Eukaryota</taxon>
        <taxon>Viridiplantae</taxon>
        <taxon>Streptophyta</taxon>
        <taxon>Embryophyta</taxon>
        <taxon>Tracheophyta</taxon>
        <taxon>Spermatophyta</taxon>
        <taxon>Magnoliopsida</taxon>
        <taxon>eudicotyledons</taxon>
        <taxon>Gunneridae</taxon>
        <taxon>Pentapetalae</taxon>
        <taxon>rosids</taxon>
        <taxon>fabids</taxon>
        <taxon>Fabales</taxon>
        <taxon>Fabaceae</taxon>
        <taxon>Caesalpinioideae</taxon>
        <taxon>mimosoid clade</taxon>
        <taxon>Acacieae</taxon>
        <taxon>Acacia</taxon>
    </lineage>
</organism>
<gene>
    <name evidence="1" type="ORF">QN277_001687</name>
</gene>
<dbReference type="PANTHER" id="PTHR17985:SF16">
    <property type="entry name" value="TRANSPORT_GOLGI ORGANIZATION-LIKE PROTEIN (DUF833)"/>
    <property type="match status" value="1"/>
</dbReference>
<keyword evidence="2" id="KW-1185">Reference proteome</keyword>
<dbReference type="AlphaFoldDB" id="A0AAE1N7L1"/>
<sequence>MCIAVFLWQSHPLYPFLLLLNRDEFYSRPTQPLAWWPGDRILGGRDGQAGGTWLASSRDGRVAFITNFRETEEHPNPKSRGELPSCFLESNKSPWEFAVELLKEADQYNGFNLILVDICSRTMVYVSNRPKKDNPSFSMVTPGIHVLTNASLDAAWPKGERLRHNFKELIDQYGESEFPIKEMVEKLMTNKIRDEESLLPGIHPPLREYPLSSIFVEADFPWGRYGTRSSSAFFVKSSGEASFYEKYLDDVDGKWKEKMMTYQINGA</sequence>
<dbReference type="PANTHER" id="PTHR17985">
    <property type="entry name" value="SER/THR-RICH PROTEIN T10 IN DGCR REGION"/>
    <property type="match status" value="1"/>
</dbReference>
<dbReference type="InterPro" id="IPR008551">
    <property type="entry name" value="TANGO2"/>
</dbReference>
<dbReference type="Proteomes" id="UP001293593">
    <property type="component" value="Unassembled WGS sequence"/>
</dbReference>
<evidence type="ECO:0008006" key="3">
    <source>
        <dbReference type="Google" id="ProtNLM"/>
    </source>
</evidence>
<evidence type="ECO:0000313" key="1">
    <source>
        <dbReference type="EMBL" id="KAK4284918.1"/>
    </source>
</evidence>
<proteinExistence type="predicted"/>
<comment type="caution">
    <text evidence="1">The sequence shown here is derived from an EMBL/GenBank/DDBJ whole genome shotgun (WGS) entry which is preliminary data.</text>
</comment>
<evidence type="ECO:0000313" key="2">
    <source>
        <dbReference type="Proteomes" id="UP001293593"/>
    </source>
</evidence>
<name>A0AAE1N7L1_9FABA</name>
<dbReference type="Pfam" id="PF05742">
    <property type="entry name" value="TANGO2"/>
    <property type="match status" value="1"/>
</dbReference>
<dbReference type="EMBL" id="JAWXYG010000001">
    <property type="protein sequence ID" value="KAK4284918.1"/>
    <property type="molecule type" value="Genomic_DNA"/>
</dbReference>